<evidence type="ECO:0000313" key="2">
    <source>
        <dbReference type="EMBL" id="CAD9660473.1"/>
    </source>
</evidence>
<feature type="domain" description="DSBA-like thioredoxin" evidence="1">
    <location>
        <begin position="3"/>
        <end position="133"/>
    </location>
</feature>
<dbReference type="AlphaFoldDB" id="A0A7S2W0N6"/>
<evidence type="ECO:0000259" key="1">
    <source>
        <dbReference type="Pfam" id="PF01323"/>
    </source>
</evidence>
<accession>A0A7S2W0N6</accession>
<dbReference type="GO" id="GO:0016491">
    <property type="term" value="F:oxidoreductase activity"/>
    <property type="evidence" value="ECO:0007669"/>
    <property type="project" value="InterPro"/>
</dbReference>
<protein>
    <recommendedName>
        <fullName evidence="1">DSBA-like thioredoxin domain-containing protein</fullName>
    </recommendedName>
</protein>
<proteinExistence type="predicted"/>
<dbReference type="InterPro" id="IPR001853">
    <property type="entry name" value="DSBA-like_thioredoxin_dom"/>
</dbReference>
<dbReference type="PANTHER" id="PTHR13887:SF41">
    <property type="entry name" value="THIOREDOXIN SUPERFAMILY PROTEIN"/>
    <property type="match status" value="1"/>
</dbReference>
<name>A0A7S2W0N6_9STRA</name>
<dbReference type="PANTHER" id="PTHR13887">
    <property type="entry name" value="GLUTATHIONE S-TRANSFERASE KAPPA"/>
    <property type="match status" value="1"/>
</dbReference>
<sequence length="138" mass="15512">MIPSMEQVAKKDGINMSYAGNIGNTFDSHRLIWKAHADGGSELQDRIVEELFKAYFENEKSLGDHDVLKECAEKAGMDATPLLNDQSMGQEETLAEMEEFRTKYRCSGVPFFVFDGKYDLSGAQPPEEIVSVLERLLD</sequence>
<dbReference type="Pfam" id="PF01323">
    <property type="entry name" value="DSBA"/>
    <property type="match status" value="1"/>
</dbReference>
<dbReference type="InterPro" id="IPR036249">
    <property type="entry name" value="Thioredoxin-like_sf"/>
</dbReference>
<dbReference type="Gene3D" id="3.40.30.10">
    <property type="entry name" value="Glutaredoxin"/>
    <property type="match status" value="1"/>
</dbReference>
<gene>
    <name evidence="2" type="ORF">EANT1437_LOCUS3783</name>
</gene>
<dbReference type="SUPFAM" id="SSF52833">
    <property type="entry name" value="Thioredoxin-like"/>
    <property type="match status" value="1"/>
</dbReference>
<reference evidence="2" key="1">
    <citation type="submission" date="2021-01" db="EMBL/GenBank/DDBJ databases">
        <authorList>
            <person name="Corre E."/>
            <person name="Pelletier E."/>
            <person name="Niang G."/>
            <person name="Scheremetjew M."/>
            <person name="Finn R."/>
            <person name="Kale V."/>
            <person name="Holt S."/>
            <person name="Cochrane G."/>
            <person name="Meng A."/>
            <person name="Brown T."/>
            <person name="Cohen L."/>
        </authorList>
    </citation>
    <scope>NUCLEOTIDE SEQUENCE</scope>
    <source>
        <strain evidence="2">CCMP1452</strain>
    </source>
</reference>
<dbReference type="EMBL" id="HBHI01007411">
    <property type="protein sequence ID" value="CAD9660473.1"/>
    <property type="molecule type" value="Transcribed_RNA"/>
</dbReference>
<organism evidence="2">
    <name type="scientific">Eucampia antarctica</name>
    <dbReference type="NCBI Taxonomy" id="49252"/>
    <lineage>
        <taxon>Eukaryota</taxon>
        <taxon>Sar</taxon>
        <taxon>Stramenopiles</taxon>
        <taxon>Ochrophyta</taxon>
        <taxon>Bacillariophyta</taxon>
        <taxon>Mediophyceae</taxon>
        <taxon>Biddulphiophycidae</taxon>
        <taxon>Hemiaulales</taxon>
        <taxon>Hemiaulaceae</taxon>
        <taxon>Eucampia</taxon>
    </lineage>
</organism>